<evidence type="ECO:0000256" key="3">
    <source>
        <dbReference type="ARBA" id="ARBA00022737"/>
    </source>
</evidence>
<dbReference type="InterPro" id="IPR002859">
    <property type="entry name" value="PKD/REJ-like"/>
</dbReference>
<dbReference type="AlphaFoldDB" id="A0ABD0YBD8"/>
<comment type="subcellular location">
    <subcellularLocation>
        <location evidence="1">Membrane</location>
    </subcellularLocation>
</comment>
<keyword evidence="4" id="KW-1133">Transmembrane helix</keyword>
<evidence type="ECO:0000256" key="2">
    <source>
        <dbReference type="ARBA" id="ARBA00022692"/>
    </source>
</evidence>
<gene>
    <name evidence="7" type="ORF">AAG570_005838</name>
</gene>
<evidence type="ECO:0000256" key="5">
    <source>
        <dbReference type="ARBA" id="ARBA00023136"/>
    </source>
</evidence>
<evidence type="ECO:0000259" key="6">
    <source>
        <dbReference type="Pfam" id="PF02010"/>
    </source>
</evidence>
<keyword evidence="5" id="KW-0472">Membrane</keyword>
<feature type="domain" description="PKD/REJ-like" evidence="6">
    <location>
        <begin position="286"/>
        <end position="545"/>
    </location>
</feature>
<comment type="caution">
    <text evidence="7">The sequence shown here is derived from an EMBL/GenBank/DDBJ whole genome shotgun (WGS) entry which is preliminary data.</text>
</comment>
<dbReference type="PANTHER" id="PTHR46730">
    <property type="entry name" value="POLYCYSTIN-1"/>
    <property type="match status" value="1"/>
</dbReference>
<evidence type="ECO:0000256" key="4">
    <source>
        <dbReference type="ARBA" id="ARBA00022989"/>
    </source>
</evidence>
<proteinExistence type="predicted"/>
<name>A0ABD0YBD8_9HEMI</name>
<dbReference type="PANTHER" id="PTHR46730:SF1">
    <property type="entry name" value="PLAT DOMAIN-CONTAINING PROTEIN"/>
    <property type="match status" value="1"/>
</dbReference>
<dbReference type="Pfam" id="PF02010">
    <property type="entry name" value="REJ"/>
    <property type="match status" value="1"/>
</dbReference>
<dbReference type="EMBL" id="JBFDAA010000018">
    <property type="protein sequence ID" value="KAL1116343.1"/>
    <property type="molecule type" value="Genomic_DNA"/>
</dbReference>
<dbReference type="GO" id="GO:0016020">
    <property type="term" value="C:membrane"/>
    <property type="evidence" value="ECO:0007669"/>
    <property type="project" value="UniProtKB-SubCell"/>
</dbReference>
<accession>A0ABD0YBD8</accession>
<evidence type="ECO:0000313" key="7">
    <source>
        <dbReference type="EMBL" id="KAL1116343.1"/>
    </source>
</evidence>
<sequence>MIVVDVDPVTDYQVESPRVVCAGSATLVRAISGRPGAVASYEWDLGFSIPDGTAGAAPQRSSKQRRNLLVWLGVRQSMKEWAKASPDNSSSTVTLNSSLLVEGVDYVVSVVAVSRSGLRGARVSGRPIRLVGGSGAATLRLFCAPPVVRPTDGVTFEAAVQFCSDGSSSSPDQEDTMLQYAWTVEMIAGNNSPSAIVSSGLDSGGPVFAVPRGVFKHPGSSYIVGVVVSNTSTSSELARAECNLKCGEVDEKSVKVRLMPSKASIGTGHHLELDATSNTLAAVYGQAGVKYSWECIQEDGKVCTSPGRDAKPVLDGSTRTGRLRIPPKSLPVGRYVFRVNASSPGERFTVSATSTVLVVRGDPPVIRMVVPPSATPGTVSRSGPHLVMATLTSDQFAAEGSSCLVSWSAVSGVGLEVAPVSDQEGVFKRIVGMPGSDTIVEFPLNMPPGSLRAGSKYGFILRADCGPDATSSMMVHLETTEELEINQFKVVPASGVSLETEFSFLPVEKMVYPGAVYRFGYRMSSSTVHFLQSAHEPTSTGLVLPAAGVAELAATGPHVHPGSERIATRPQTLTHQHNTHYNPLHFMTSVDGGGGGGESPALISPPGAGRGGYSSNPDVPPGRLVAMVPPDLANLGGCPQITTPRPKELETLLGRRVEKGPDLPVALEGVPRARELPNQLEPFRRVGQMEGRSRVSQLGVGSKAQNRYVQTTLSNFIQPGRTYLVYCVTEDEQKLMTALYEAGLIAQGSSLIRVTNRLTVIPNGNEQ</sequence>
<evidence type="ECO:0000313" key="8">
    <source>
        <dbReference type="Proteomes" id="UP001558652"/>
    </source>
</evidence>
<protein>
    <recommendedName>
        <fullName evidence="6">PKD/REJ-like domain-containing protein</fullName>
    </recommendedName>
</protein>
<evidence type="ECO:0000256" key="1">
    <source>
        <dbReference type="ARBA" id="ARBA00004370"/>
    </source>
</evidence>
<keyword evidence="3" id="KW-0677">Repeat</keyword>
<keyword evidence="2" id="KW-0812">Transmembrane</keyword>
<dbReference type="Proteomes" id="UP001558652">
    <property type="component" value="Unassembled WGS sequence"/>
</dbReference>
<reference evidence="7 8" key="1">
    <citation type="submission" date="2024-07" db="EMBL/GenBank/DDBJ databases">
        <title>Chromosome-level genome assembly of the water stick insect Ranatra chinensis (Heteroptera: Nepidae).</title>
        <authorList>
            <person name="Liu X."/>
        </authorList>
    </citation>
    <scope>NUCLEOTIDE SEQUENCE [LARGE SCALE GENOMIC DNA]</scope>
    <source>
        <strain evidence="7">Cailab_2021Rc</strain>
        <tissue evidence="7">Muscle</tissue>
    </source>
</reference>
<keyword evidence="8" id="KW-1185">Reference proteome</keyword>
<organism evidence="7 8">
    <name type="scientific">Ranatra chinensis</name>
    <dbReference type="NCBI Taxonomy" id="642074"/>
    <lineage>
        <taxon>Eukaryota</taxon>
        <taxon>Metazoa</taxon>
        <taxon>Ecdysozoa</taxon>
        <taxon>Arthropoda</taxon>
        <taxon>Hexapoda</taxon>
        <taxon>Insecta</taxon>
        <taxon>Pterygota</taxon>
        <taxon>Neoptera</taxon>
        <taxon>Paraneoptera</taxon>
        <taxon>Hemiptera</taxon>
        <taxon>Heteroptera</taxon>
        <taxon>Panheteroptera</taxon>
        <taxon>Nepomorpha</taxon>
        <taxon>Nepidae</taxon>
        <taxon>Ranatrinae</taxon>
        <taxon>Ranatra</taxon>
    </lineage>
</organism>